<keyword evidence="6" id="KW-1185">Reference proteome</keyword>
<dbReference type="GO" id="GO:0043565">
    <property type="term" value="F:sequence-specific DNA binding"/>
    <property type="evidence" value="ECO:0007669"/>
    <property type="project" value="InterPro"/>
</dbReference>
<gene>
    <name evidence="4" type="ORF">CLIT_10c02560</name>
    <name evidence="5" type="ORF">CLIT_2c03940</name>
</gene>
<dbReference type="EMBL" id="JJMM01000010">
    <property type="protein sequence ID" value="KDR95529.1"/>
    <property type="molecule type" value="Genomic_DNA"/>
</dbReference>
<organism evidence="5 6">
    <name type="scientific">Peptoclostridium litorale DSM 5388</name>
    <dbReference type="NCBI Taxonomy" id="1121324"/>
    <lineage>
        <taxon>Bacteria</taxon>
        <taxon>Bacillati</taxon>
        <taxon>Bacillota</taxon>
        <taxon>Clostridia</taxon>
        <taxon>Peptostreptococcales</taxon>
        <taxon>Peptoclostridiaceae</taxon>
        <taxon>Peptoclostridium</taxon>
    </lineage>
</organism>
<keyword evidence="2" id="KW-0175">Coiled coil</keyword>
<accession>A0A069RJ05</accession>
<proteinExistence type="inferred from homology"/>
<evidence type="ECO:0000313" key="4">
    <source>
        <dbReference type="EMBL" id="KDR95529.1"/>
    </source>
</evidence>
<evidence type="ECO:0000313" key="5">
    <source>
        <dbReference type="EMBL" id="KDR96788.1"/>
    </source>
</evidence>
<reference evidence="5 6" key="1">
    <citation type="submission" date="2014-03" db="EMBL/GenBank/DDBJ databases">
        <title>Genome sequence of Clostridium litorale W6, DSM 5388.</title>
        <authorList>
            <person name="Poehlein A."/>
            <person name="Jagirdar A."/>
            <person name="Khonsari B."/>
            <person name="Chibani C.M."/>
            <person name="Gutierrez Gutierrez D.A."/>
            <person name="Davydova E."/>
            <person name="Alghaithi H.S."/>
            <person name="Nair K.P."/>
            <person name="Dhamotharan K."/>
            <person name="Chandran L."/>
            <person name="G W."/>
            <person name="Daniel R."/>
        </authorList>
    </citation>
    <scope>NUCLEOTIDE SEQUENCE [LARGE SCALE GENOMIC DNA]</scope>
    <source>
        <strain evidence="5 6">W6</strain>
    </source>
</reference>
<dbReference type="Gene3D" id="1.10.10.10">
    <property type="entry name" value="Winged helix-like DNA-binding domain superfamily/Winged helix DNA-binding domain"/>
    <property type="match status" value="2"/>
</dbReference>
<dbReference type="EMBL" id="JJMM01000002">
    <property type="protein sequence ID" value="KDR96788.1"/>
    <property type="molecule type" value="Genomic_DNA"/>
</dbReference>
<dbReference type="Pfam" id="PF13518">
    <property type="entry name" value="HTH_28"/>
    <property type="match status" value="1"/>
</dbReference>
<evidence type="ECO:0000259" key="3">
    <source>
        <dbReference type="Pfam" id="PF13518"/>
    </source>
</evidence>
<feature type="domain" description="Insertion element IS150 protein InsJ-like helix-turn-helix" evidence="3">
    <location>
        <begin position="131"/>
        <end position="183"/>
    </location>
</feature>
<comment type="caution">
    <text evidence="5">The sequence shown here is derived from an EMBL/GenBank/DDBJ whole genome shotgun (WGS) entry which is preliminary data.</text>
</comment>
<dbReference type="eggNOG" id="COG2963">
    <property type="taxonomic scope" value="Bacteria"/>
</dbReference>
<evidence type="ECO:0000256" key="1">
    <source>
        <dbReference type="ARBA" id="ARBA00038232"/>
    </source>
</evidence>
<dbReference type="InterPro" id="IPR036388">
    <property type="entry name" value="WH-like_DNA-bd_sf"/>
</dbReference>
<comment type="similarity">
    <text evidence="1">Belongs to the IS150/IS1296 orfA family.</text>
</comment>
<sequence length="234" mass="27527">MGRKPKFSKEEKIKVCEAYKAGEGSYKSLAKSIGASSITIKKWYLLYMYHGARAFEYSNSNASYTKEFKLEIVEAFITGKHSRLELSGKYNVSLSVVERWIKMYNEGIEIEDYDPKGAIYTMDSRKTTFKERLEIVEWVIDNDMNYKKAAKQNGIKYALVYQWVQKYLKDGAEALRHKKRGPKAKSIMDENNLSDVEKLKLELEREKALRKHAEFKLEVLKKKEEFEKKLRFRK</sequence>
<evidence type="ECO:0000256" key="2">
    <source>
        <dbReference type="SAM" id="Coils"/>
    </source>
</evidence>
<protein>
    <submittedName>
        <fullName evidence="5">Transposase family protein</fullName>
    </submittedName>
</protein>
<evidence type="ECO:0000313" key="6">
    <source>
        <dbReference type="Proteomes" id="UP000027946"/>
    </source>
</evidence>
<dbReference type="InterPro" id="IPR010921">
    <property type="entry name" value="Trp_repressor/repl_initiator"/>
</dbReference>
<dbReference type="RefSeq" id="WP_038261476.1">
    <property type="nucleotide sequence ID" value="NZ_JJMM01000002.1"/>
</dbReference>
<dbReference type="AlphaFoldDB" id="A0A069RJ05"/>
<dbReference type="InterPro" id="IPR052057">
    <property type="entry name" value="IS150/IS1296_orfA-like"/>
</dbReference>
<name>A0A069RJ05_PEPLI</name>
<dbReference type="STRING" id="1121324.CLIT_10c02560"/>
<dbReference type="PANTHER" id="PTHR33795">
    <property type="entry name" value="INSERTION ELEMENT IS150 PROTEIN INSJ"/>
    <property type="match status" value="1"/>
</dbReference>
<dbReference type="PANTHER" id="PTHR33795:SF1">
    <property type="entry name" value="INSERTION ELEMENT IS150 PROTEIN INSJ"/>
    <property type="match status" value="1"/>
</dbReference>
<feature type="coiled-coil region" evidence="2">
    <location>
        <begin position="196"/>
        <end position="223"/>
    </location>
</feature>
<dbReference type="InterPro" id="IPR055247">
    <property type="entry name" value="InsJ-like_HTH"/>
</dbReference>
<dbReference type="Proteomes" id="UP000027946">
    <property type="component" value="Unassembled WGS sequence"/>
</dbReference>
<dbReference type="SUPFAM" id="SSF48295">
    <property type="entry name" value="TrpR-like"/>
    <property type="match status" value="3"/>
</dbReference>